<comment type="caution">
    <text evidence="3">The sequence shown here is derived from an EMBL/GenBank/DDBJ whole genome shotgun (WGS) entry which is preliminary data.</text>
</comment>
<dbReference type="Proteomes" id="UP000051236">
    <property type="component" value="Unassembled WGS sequence"/>
</dbReference>
<dbReference type="eggNOG" id="COG1302">
    <property type="taxonomic scope" value="Bacteria"/>
</dbReference>
<dbReference type="EMBL" id="AZGA01000049">
    <property type="protein sequence ID" value="KRM33542.1"/>
    <property type="molecule type" value="Genomic_DNA"/>
</dbReference>
<evidence type="ECO:0000256" key="1">
    <source>
        <dbReference type="ARBA" id="ARBA00005721"/>
    </source>
</evidence>
<keyword evidence="4" id="KW-1185">Reference proteome</keyword>
<dbReference type="PATRIC" id="fig|1423734.3.peg.2838"/>
<comment type="similarity">
    <text evidence="1">Belongs to the asp23 family.</text>
</comment>
<dbReference type="PANTHER" id="PTHR34297">
    <property type="entry name" value="HYPOTHETICAL CYTOSOLIC PROTEIN-RELATED"/>
    <property type="match status" value="1"/>
</dbReference>
<name>A0A0R1Y1G7_9LACO</name>
<reference evidence="3 4" key="1">
    <citation type="journal article" date="2015" name="Genome Announc.">
        <title>Expanding the biotechnology potential of lactobacilli through comparative genomics of 213 strains and associated genera.</title>
        <authorList>
            <person name="Sun Z."/>
            <person name="Harris H.M."/>
            <person name="McCann A."/>
            <person name="Guo C."/>
            <person name="Argimon S."/>
            <person name="Zhang W."/>
            <person name="Yang X."/>
            <person name="Jeffery I.B."/>
            <person name="Cooney J.C."/>
            <person name="Kagawa T.F."/>
            <person name="Liu W."/>
            <person name="Song Y."/>
            <person name="Salvetti E."/>
            <person name="Wrobel A."/>
            <person name="Rasinkangas P."/>
            <person name="Parkhill J."/>
            <person name="Rea M.C."/>
            <person name="O'Sullivan O."/>
            <person name="Ritari J."/>
            <person name="Douillard F.P."/>
            <person name="Paul Ross R."/>
            <person name="Yang R."/>
            <person name="Briner A.E."/>
            <person name="Felis G.E."/>
            <person name="de Vos W.M."/>
            <person name="Barrangou R."/>
            <person name="Klaenhammer T.R."/>
            <person name="Caufield P.W."/>
            <person name="Cui Y."/>
            <person name="Zhang H."/>
            <person name="O'Toole P.W."/>
        </authorList>
    </citation>
    <scope>NUCLEOTIDE SEQUENCE [LARGE SCALE GENOMIC DNA]</scope>
    <source>
        <strain evidence="3 4">DSM 18527</strain>
    </source>
</reference>
<dbReference type="AlphaFoldDB" id="A0A0R1Y1G7"/>
<dbReference type="STRING" id="1423734.FC83_GL002793"/>
<dbReference type="PANTHER" id="PTHR34297:SF3">
    <property type="entry name" value="ALKALINE SHOCK PROTEIN 23"/>
    <property type="match status" value="1"/>
</dbReference>
<evidence type="ECO:0000313" key="4">
    <source>
        <dbReference type="Proteomes" id="UP000051236"/>
    </source>
</evidence>
<organism evidence="3 4">
    <name type="scientific">Agrilactobacillus composti DSM 18527 = JCM 14202</name>
    <dbReference type="NCBI Taxonomy" id="1423734"/>
    <lineage>
        <taxon>Bacteria</taxon>
        <taxon>Bacillati</taxon>
        <taxon>Bacillota</taxon>
        <taxon>Bacilli</taxon>
        <taxon>Lactobacillales</taxon>
        <taxon>Lactobacillaceae</taxon>
        <taxon>Agrilactobacillus</taxon>
    </lineage>
</organism>
<protein>
    <recommendedName>
        <fullName evidence="2">Stress response regulator gls24 homolog</fullName>
    </recommendedName>
</protein>
<dbReference type="Pfam" id="PF03780">
    <property type="entry name" value="Asp23"/>
    <property type="match status" value="1"/>
</dbReference>
<evidence type="ECO:0000256" key="2">
    <source>
        <dbReference type="ARBA" id="ARBA00039575"/>
    </source>
</evidence>
<evidence type="ECO:0000313" key="3">
    <source>
        <dbReference type="EMBL" id="KRM33542.1"/>
    </source>
</evidence>
<gene>
    <name evidence="3" type="ORF">FC83_GL002793</name>
</gene>
<accession>A0A0R1Y1G7</accession>
<sequence>MTKQTTDTNNELNYDENVIAKIVGKTLMGIPGVLMVHGNVFENLTDRFSNDDDPTKGIKVDLDADNKTVDVDMDATLEYGKNAPQIFNEAVTKIKAAVGSMTDVKVNAVKMTVKDLMTKAEWDAQNKPKDADEPR</sequence>
<dbReference type="InterPro" id="IPR005531">
    <property type="entry name" value="Asp23"/>
</dbReference>
<proteinExistence type="inferred from homology"/>